<dbReference type="Gene3D" id="3.30.200.20">
    <property type="entry name" value="Phosphorylase Kinase, domain 1"/>
    <property type="match status" value="1"/>
</dbReference>
<dbReference type="RefSeq" id="WP_057870879.1">
    <property type="nucleotide sequence ID" value="NZ_AZGB01000005.1"/>
</dbReference>
<accession>A0A0R1VPY6</accession>
<dbReference type="EMBL" id="AZGB01000005">
    <property type="protein sequence ID" value="KRM07634.1"/>
    <property type="molecule type" value="Genomic_DNA"/>
</dbReference>
<dbReference type="Proteomes" id="UP000051451">
    <property type="component" value="Unassembled WGS sequence"/>
</dbReference>
<evidence type="ECO:0000256" key="11">
    <source>
        <dbReference type="SAM" id="Phobius"/>
    </source>
</evidence>
<evidence type="ECO:0000256" key="5">
    <source>
        <dbReference type="ARBA" id="ARBA00022777"/>
    </source>
</evidence>
<comment type="caution">
    <text evidence="14">The sequence shown here is derived from an EMBL/GenBank/DDBJ whole genome shotgun (WGS) entry which is preliminary data.</text>
</comment>
<dbReference type="PATRIC" id="fig|1423750.3.peg.74"/>
<evidence type="ECO:0000256" key="1">
    <source>
        <dbReference type="ARBA" id="ARBA00012513"/>
    </source>
</evidence>
<dbReference type="InterPro" id="IPR011009">
    <property type="entry name" value="Kinase-like_dom_sf"/>
</dbReference>
<keyword evidence="4 9" id="KW-0547">Nucleotide-binding</keyword>
<evidence type="ECO:0000256" key="10">
    <source>
        <dbReference type="SAM" id="MobiDB-lite"/>
    </source>
</evidence>
<feature type="binding site" evidence="9">
    <location>
        <position position="40"/>
    </location>
    <ligand>
        <name>ATP</name>
        <dbReference type="ChEBI" id="CHEBI:30616"/>
    </ligand>
</feature>
<comment type="catalytic activity">
    <reaction evidence="8">
        <text>L-seryl-[protein] + ATP = O-phospho-L-seryl-[protein] + ADP + H(+)</text>
        <dbReference type="Rhea" id="RHEA:17989"/>
        <dbReference type="Rhea" id="RHEA-COMP:9863"/>
        <dbReference type="Rhea" id="RHEA-COMP:11604"/>
        <dbReference type="ChEBI" id="CHEBI:15378"/>
        <dbReference type="ChEBI" id="CHEBI:29999"/>
        <dbReference type="ChEBI" id="CHEBI:30616"/>
        <dbReference type="ChEBI" id="CHEBI:83421"/>
        <dbReference type="ChEBI" id="CHEBI:456216"/>
        <dbReference type="EC" id="2.7.11.1"/>
    </reaction>
</comment>
<reference evidence="14 15" key="1">
    <citation type="journal article" date="2015" name="Genome Announc.">
        <title>Expanding the biotechnology potential of lactobacilli through comparative genomics of 213 strains and associated genera.</title>
        <authorList>
            <person name="Sun Z."/>
            <person name="Harris H.M."/>
            <person name="McCann A."/>
            <person name="Guo C."/>
            <person name="Argimon S."/>
            <person name="Zhang W."/>
            <person name="Yang X."/>
            <person name="Jeffery I.B."/>
            <person name="Cooney J.C."/>
            <person name="Kagawa T.F."/>
            <person name="Liu W."/>
            <person name="Song Y."/>
            <person name="Salvetti E."/>
            <person name="Wrobel A."/>
            <person name="Rasinkangas P."/>
            <person name="Parkhill J."/>
            <person name="Rea M.C."/>
            <person name="O'Sullivan O."/>
            <person name="Ritari J."/>
            <person name="Douillard F.P."/>
            <person name="Paul Ross R."/>
            <person name="Yang R."/>
            <person name="Briner A.E."/>
            <person name="Felis G.E."/>
            <person name="de Vos W.M."/>
            <person name="Barrangou R."/>
            <person name="Klaenhammer T.R."/>
            <person name="Caufield P.W."/>
            <person name="Cui Y."/>
            <person name="Zhang H."/>
            <person name="O'Toole P.W."/>
        </authorList>
    </citation>
    <scope>NUCLEOTIDE SEQUENCE [LARGE SCALE GENOMIC DNA]</scope>
    <source>
        <strain evidence="14 15">DSM 18630</strain>
    </source>
</reference>
<dbReference type="STRING" id="1423750.FC89_GL000073"/>
<keyword evidence="11" id="KW-0812">Transmembrane</keyword>
<dbReference type="SMART" id="SM00220">
    <property type="entry name" value="S_TKc"/>
    <property type="match status" value="1"/>
</dbReference>
<keyword evidence="6 9" id="KW-0067">ATP-binding</keyword>
<dbReference type="PROSITE" id="PS51178">
    <property type="entry name" value="PASTA"/>
    <property type="match status" value="3"/>
</dbReference>
<evidence type="ECO:0000313" key="14">
    <source>
        <dbReference type="EMBL" id="KRM07634.1"/>
    </source>
</evidence>
<keyword evidence="2" id="KW-0723">Serine/threonine-protein kinase</keyword>
<evidence type="ECO:0000256" key="9">
    <source>
        <dbReference type="PROSITE-ProRule" id="PRU10141"/>
    </source>
</evidence>
<dbReference type="PROSITE" id="PS00108">
    <property type="entry name" value="PROTEIN_KINASE_ST"/>
    <property type="match status" value="1"/>
</dbReference>
<name>A0A0R1VPY6_9LACO</name>
<dbReference type="FunFam" id="1.10.510.10:FF:000021">
    <property type="entry name" value="Serine/threonine protein kinase"/>
    <property type="match status" value="1"/>
</dbReference>
<dbReference type="GeneID" id="98318139"/>
<keyword evidence="11" id="KW-0472">Membrane</keyword>
<feature type="transmembrane region" description="Helical" evidence="11">
    <location>
        <begin position="322"/>
        <end position="344"/>
    </location>
</feature>
<dbReference type="SMART" id="SM00740">
    <property type="entry name" value="PASTA"/>
    <property type="match status" value="3"/>
</dbReference>
<keyword evidence="5 14" id="KW-0418">Kinase</keyword>
<evidence type="ECO:0000256" key="2">
    <source>
        <dbReference type="ARBA" id="ARBA00022527"/>
    </source>
</evidence>
<dbReference type="PROSITE" id="PS00107">
    <property type="entry name" value="PROTEIN_KINASE_ATP"/>
    <property type="match status" value="1"/>
</dbReference>
<comment type="catalytic activity">
    <reaction evidence="7">
        <text>L-threonyl-[protein] + ATP = O-phospho-L-threonyl-[protein] + ADP + H(+)</text>
        <dbReference type="Rhea" id="RHEA:46608"/>
        <dbReference type="Rhea" id="RHEA-COMP:11060"/>
        <dbReference type="Rhea" id="RHEA-COMP:11605"/>
        <dbReference type="ChEBI" id="CHEBI:15378"/>
        <dbReference type="ChEBI" id="CHEBI:30013"/>
        <dbReference type="ChEBI" id="CHEBI:30616"/>
        <dbReference type="ChEBI" id="CHEBI:61977"/>
        <dbReference type="ChEBI" id="CHEBI:456216"/>
        <dbReference type="EC" id="2.7.11.1"/>
    </reaction>
</comment>
<dbReference type="Gene3D" id="2.60.40.2560">
    <property type="match status" value="1"/>
</dbReference>
<evidence type="ECO:0000259" key="13">
    <source>
        <dbReference type="PROSITE" id="PS51178"/>
    </source>
</evidence>
<feature type="domain" description="Protein kinase" evidence="12">
    <location>
        <begin position="11"/>
        <end position="270"/>
    </location>
</feature>
<gene>
    <name evidence="14" type="ORF">FC89_GL000073</name>
</gene>
<evidence type="ECO:0000256" key="6">
    <source>
        <dbReference type="ARBA" id="ARBA00022840"/>
    </source>
</evidence>
<organism evidence="14 15">
    <name type="scientific">Liquorilactobacillus ghanensis DSM 18630</name>
    <dbReference type="NCBI Taxonomy" id="1423750"/>
    <lineage>
        <taxon>Bacteria</taxon>
        <taxon>Bacillati</taxon>
        <taxon>Bacillota</taxon>
        <taxon>Bacilli</taxon>
        <taxon>Lactobacillales</taxon>
        <taxon>Lactobacillaceae</taxon>
        <taxon>Liquorilactobacillus</taxon>
    </lineage>
</organism>
<feature type="region of interest" description="Disordered" evidence="10">
    <location>
        <begin position="558"/>
        <end position="584"/>
    </location>
</feature>
<dbReference type="InterPro" id="IPR000719">
    <property type="entry name" value="Prot_kinase_dom"/>
</dbReference>
<keyword evidence="3" id="KW-0808">Transferase</keyword>
<dbReference type="AlphaFoldDB" id="A0A0R1VPY6"/>
<protein>
    <recommendedName>
        <fullName evidence="1">non-specific serine/threonine protein kinase</fullName>
        <ecNumber evidence="1">2.7.11.1</ecNumber>
    </recommendedName>
</protein>
<dbReference type="PANTHER" id="PTHR43289:SF34">
    <property type="entry name" value="SERINE_THREONINE-PROTEIN KINASE YBDM-RELATED"/>
    <property type="match status" value="1"/>
</dbReference>
<dbReference type="GO" id="GO:0005524">
    <property type="term" value="F:ATP binding"/>
    <property type="evidence" value="ECO:0007669"/>
    <property type="project" value="UniProtKB-UniRule"/>
</dbReference>
<dbReference type="Gene3D" id="1.10.510.10">
    <property type="entry name" value="Transferase(Phosphotransferase) domain 1"/>
    <property type="match status" value="1"/>
</dbReference>
<feature type="domain" description="PASTA" evidence="13">
    <location>
        <begin position="480"/>
        <end position="549"/>
    </location>
</feature>
<dbReference type="PROSITE" id="PS50011">
    <property type="entry name" value="PROTEIN_KINASE_DOM"/>
    <property type="match status" value="1"/>
</dbReference>
<evidence type="ECO:0000256" key="3">
    <source>
        <dbReference type="ARBA" id="ARBA00022679"/>
    </source>
</evidence>
<evidence type="ECO:0000256" key="7">
    <source>
        <dbReference type="ARBA" id="ARBA00047899"/>
    </source>
</evidence>
<dbReference type="Pfam" id="PF03793">
    <property type="entry name" value="PASTA"/>
    <property type="match status" value="3"/>
</dbReference>
<dbReference type="InterPro" id="IPR017441">
    <property type="entry name" value="Protein_kinase_ATP_BS"/>
</dbReference>
<dbReference type="Pfam" id="PF00069">
    <property type="entry name" value="Pkinase"/>
    <property type="match status" value="1"/>
</dbReference>
<sequence length="672" mass="73097">MRAGYVLSGRYQIKQTLGEGGMANVYLAQDLILQRPVAVKLMRLDLRDDPAAVRRFQREAISLTELTHPNIVSIYDVGEDNGMQYLIMEYVEGTDLKAYIQQNFPLAFPTVVAIMEQILAAVDHAHNHGIIHRDLKPQNILINHEGQVKITDFGIALATTDSLTQTNTLMGSVHYLSPEQARGSVVTKQSDIYSLGIILFELLTKRVPFQGETAVSIALKHYKDEMPAVRQFNPEIPQALENVILHATAKNLTDRYQSAAEMAADLKTALSPQRAAEAPWHPQQLLDDETKVLEPLKESETKQAAVKKTPTPKKKWSKKKKWLVIGASFAGFLLVLGLIGFAVAPRSVKVPDLQGMTKGEAVAVLQQQQLTVGKTRYRTSGKYYKGQIVQTEPAAGSSVRQKSKVALILSSGPEKRKFGNYRGQSFNKVKKRLEKKGVTVLKTEKHSKTIATGEIMAQSINPKRKVVWRDSTVTFTVSTGATAIKLRDLTGYTRKSVIDYANELGLVLQSNWQAGSEKTASDADLVVAQTPAAGTLVQSGGILTVTFAASTTDAASTSSTSAAESSSSPASSSSTDSSSSTASSANQFKMDITIPYNEPADNSADSSAPAQQVQIYLADDNHSLDQVYQTLSITKDTKVTLPFSLSNSATGKYKVVANGKTIAENDNVTSEN</sequence>
<evidence type="ECO:0000313" key="15">
    <source>
        <dbReference type="Proteomes" id="UP000051451"/>
    </source>
</evidence>
<dbReference type="GO" id="GO:0004674">
    <property type="term" value="F:protein serine/threonine kinase activity"/>
    <property type="evidence" value="ECO:0007669"/>
    <property type="project" value="UniProtKB-KW"/>
</dbReference>
<dbReference type="EC" id="2.7.11.1" evidence="1"/>
<dbReference type="InterPro" id="IPR008271">
    <property type="entry name" value="Ser/Thr_kinase_AS"/>
</dbReference>
<keyword evidence="11" id="KW-1133">Transmembrane helix</keyword>
<evidence type="ECO:0000256" key="4">
    <source>
        <dbReference type="ARBA" id="ARBA00022741"/>
    </source>
</evidence>
<dbReference type="NCBIfam" id="NF033483">
    <property type="entry name" value="PknB_PASTA_kin"/>
    <property type="match status" value="1"/>
</dbReference>
<feature type="domain" description="PASTA" evidence="13">
    <location>
        <begin position="344"/>
        <end position="411"/>
    </location>
</feature>
<dbReference type="InterPro" id="IPR005543">
    <property type="entry name" value="PASTA_dom"/>
</dbReference>
<dbReference type="Gene3D" id="3.30.10.20">
    <property type="match status" value="3"/>
</dbReference>
<proteinExistence type="predicted"/>
<dbReference type="OrthoDB" id="9788659at2"/>
<dbReference type="FunFam" id="3.30.200.20:FF:000035">
    <property type="entry name" value="Serine/threonine protein kinase Stk1"/>
    <property type="match status" value="1"/>
</dbReference>
<keyword evidence="15" id="KW-1185">Reference proteome</keyword>
<evidence type="ECO:0000256" key="8">
    <source>
        <dbReference type="ARBA" id="ARBA00048679"/>
    </source>
</evidence>
<dbReference type="CDD" id="cd06577">
    <property type="entry name" value="PASTA_pknB"/>
    <property type="match status" value="2"/>
</dbReference>
<evidence type="ECO:0000259" key="12">
    <source>
        <dbReference type="PROSITE" id="PS50011"/>
    </source>
</evidence>
<dbReference type="SUPFAM" id="SSF56112">
    <property type="entry name" value="Protein kinase-like (PK-like)"/>
    <property type="match status" value="1"/>
</dbReference>
<feature type="domain" description="PASTA" evidence="13">
    <location>
        <begin position="412"/>
        <end position="479"/>
    </location>
</feature>
<dbReference type="CDD" id="cd14014">
    <property type="entry name" value="STKc_PknB_like"/>
    <property type="match status" value="1"/>
</dbReference>
<dbReference type="PANTHER" id="PTHR43289">
    <property type="entry name" value="MITOGEN-ACTIVATED PROTEIN KINASE KINASE KINASE 20-RELATED"/>
    <property type="match status" value="1"/>
</dbReference>